<accession>A0ABP6ZI32</accession>
<dbReference type="EMBL" id="BAABAB010000006">
    <property type="protein sequence ID" value="GAA3610453.1"/>
    <property type="molecule type" value="Genomic_DNA"/>
</dbReference>
<feature type="region of interest" description="Disordered" evidence="1">
    <location>
        <begin position="1"/>
        <end position="30"/>
    </location>
</feature>
<reference evidence="3" key="1">
    <citation type="journal article" date="2019" name="Int. J. Syst. Evol. Microbiol.">
        <title>The Global Catalogue of Microorganisms (GCM) 10K type strain sequencing project: providing services to taxonomists for standard genome sequencing and annotation.</title>
        <authorList>
            <consortium name="The Broad Institute Genomics Platform"/>
            <consortium name="The Broad Institute Genome Sequencing Center for Infectious Disease"/>
            <person name="Wu L."/>
            <person name="Ma J."/>
        </authorList>
    </citation>
    <scope>NUCLEOTIDE SEQUENCE [LARGE SCALE GENOMIC DNA]</scope>
    <source>
        <strain evidence="3">JCM 16929</strain>
    </source>
</reference>
<protein>
    <submittedName>
        <fullName evidence="2">Uncharacterized protein</fullName>
    </submittedName>
</protein>
<evidence type="ECO:0000313" key="3">
    <source>
        <dbReference type="Proteomes" id="UP001501490"/>
    </source>
</evidence>
<evidence type="ECO:0000313" key="2">
    <source>
        <dbReference type="EMBL" id="GAA3610453.1"/>
    </source>
</evidence>
<dbReference type="Proteomes" id="UP001501490">
    <property type="component" value="Unassembled WGS sequence"/>
</dbReference>
<gene>
    <name evidence="2" type="ORF">GCM10022236_10170</name>
</gene>
<comment type="caution">
    <text evidence="2">The sequence shown here is derived from an EMBL/GenBank/DDBJ whole genome shotgun (WGS) entry which is preliminary data.</text>
</comment>
<organism evidence="2 3">
    <name type="scientific">Microlunatus ginsengisoli</name>
    <dbReference type="NCBI Taxonomy" id="363863"/>
    <lineage>
        <taxon>Bacteria</taxon>
        <taxon>Bacillati</taxon>
        <taxon>Actinomycetota</taxon>
        <taxon>Actinomycetes</taxon>
        <taxon>Propionibacteriales</taxon>
        <taxon>Propionibacteriaceae</taxon>
        <taxon>Microlunatus</taxon>
    </lineage>
</organism>
<proteinExistence type="predicted"/>
<sequence length="79" mass="7763">MTVRPTTNVLRARGATSGSPSGDRVGGAPDFEAEGCDAFVGDLIGGTGDLNGGGADLSARGIKAATETMPGTRSPIAVE</sequence>
<name>A0ABP6ZI32_9ACTN</name>
<evidence type="ECO:0000256" key="1">
    <source>
        <dbReference type="SAM" id="MobiDB-lite"/>
    </source>
</evidence>
<keyword evidence="3" id="KW-1185">Reference proteome</keyword>